<evidence type="ECO:0000256" key="1">
    <source>
        <dbReference type="SAM" id="MobiDB-lite"/>
    </source>
</evidence>
<feature type="region of interest" description="Disordered" evidence="1">
    <location>
        <begin position="134"/>
        <end position="161"/>
    </location>
</feature>
<organism evidence="2 3">
    <name type="scientific">Blattamonas nauphoetae</name>
    <dbReference type="NCBI Taxonomy" id="2049346"/>
    <lineage>
        <taxon>Eukaryota</taxon>
        <taxon>Metamonada</taxon>
        <taxon>Preaxostyla</taxon>
        <taxon>Oxymonadida</taxon>
        <taxon>Blattamonas</taxon>
    </lineage>
</organism>
<dbReference type="EMBL" id="JARBJD010000805">
    <property type="protein sequence ID" value="KAK2939922.1"/>
    <property type="molecule type" value="Genomic_DNA"/>
</dbReference>
<gene>
    <name evidence="2" type="ORF">BLNAU_25167</name>
</gene>
<evidence type="ECO:0000313" key="2">
    <source>
        <dbReference type="EMBL" id="KAK2939922.1"/>
    </source>
</evidence>
<feature type="compositionally biased region" description="Basic and acidic residues" evidence="1">
    <location>
        <begin position="143"/>
        <end position="154"/>
    </location>
</feature>
<comment type="caution">
    <text evidence="2">The sequence shown here is derived from an EMBL/GenBank/DDBJ whole genome shotgun (WGS) entry which is preliminary data.</text>
</comment>
<evidence type="ECO:0000313" key="3">
    <source>
        <dbReference type="Proteomes" id="UP001281761"/>
    </source>
</evidence>
<protein>
    <submittedName>
        <fullName evidence="2">Uncharacterized protein</fullName>
    </submittedName>
</protein>
<proteinExistence type="predicted"/>
<reference evidence="2 3" key="1">
    <citation type="journal article" date="2022" name="bioRxiv">
        <title>Genomics of Preaxostyla Flagellates Illuminates Evolutionary Transitions and the Path Towards Mitochondrial Loss.</title>
        <authorList>
            <person name="Novak L.V.F."/>
            <person name="Treitli S.C."/>
            <person name="Pyrih J."/>
            <person name="Halakuc P."/>
            <person name="Pipaliya S.V."/>
            <person name="Vacek V."/>
            <person name="Brzon O."/>
            <person name="Soukal P."/>
            <person name="Eme L."/>
            <person name="Dacks J.B."/>
            <person name="Karnkowska A."/>
            <person name="Elias M."/>
            <person name="Hampl V."/>
        </authorList>
    </citation>
    <scope>NUCLEOTIDE SEQUENCE [LARGE SCALE GENOMIC DNA]</scope>
    <source>
        <strain evidence="2">NAU3</strain>
        <tissue evidence="2">Gut</tissue>
    </source>
</reference>
<dbReference type="Proteomes" id="UP001281761">
    <property type="component" value="Unassembled WGS sequence"/>
</dbReference>
<sequence length="161" mass="18434">MTTNTLTTTLPDSELQIITYHSVSTDISNSEFTSLYGTSRTRTFQAADSIAFIQAAERGGTLYFNQPNMIFFEDTHFDENTTLEYLDNTKDFAFNLRHPEEIDVFSKHLQLPCRHDHSRHNNVHREMEIDSIVLHSSSNVPSSERRIRASDDKTSSVNSTE</sequence>
<name>A0ABQ9WKC6_9EUKA</name>
<keyword evidence="3" id="KW-1185">Reference proteome</keyword>
<accession>A0ABQ9WKC6</accession>